<gene>
    <name evidence="1" type="ORF">ANCDUO_06600</name>
</gene>
<proteinExistence type="predicted"/>
<keyword evidence="2" id="KW-1185">Reference proteome</keyword>
<name>A0A0C2D184_9BILA</name>
<dbReference type="Proteomes" id="UP000054047">
    <property type="component" value="Unassembled WGS sequence"/>
</dbReference>
<dbReference type="EMBL" id="KN728879">
    <property type="protein sequence ID" value="KIH63103.1"/>
    <property type="molecule type" value="Genomic_DNA"/>
</dbReference>
<accession>A0A0C2D184</accession>
<organism evidence="1 2">
    <name type="scientific">Ancylostoma duodenale</name>
    <dbReference type="NCBI Taxonomy" id="51022"/>
    <lineage>
        <taxon>Eukaryota</taxon>
        <taxon>Metazoa</taxon>
        <taxon>Ecdysozoa</taxon>
        <taxon>Nematoda</taxon>
        <taxon>Chromadorea</taxon>
        <taxon>Rhabditida</taxon>
        <taxon>Rhabditina</taxon>
        <taxon>Rhabditomorpha</taxon>
        <taxon>Strongyloidea</taxon>
        <taxon>Ancylostomatidae</taxon>
        <taxon>Ancylostomatinae</taxon>
        <taxon>Ancylostoma</taxon>
    </lineage>
</organism>
<dbReference type="OrthoDB" id="5874589at2759"/>
<evidence type="ECO:0000313" key="2">
    <source>
        <dbReference type="Proteomes" id="UP000054047"/>
    </source>
</evidence>
<dbReference type="AlphaFoldDB" id="A0A0C2D184"/>
<evidence type="ECO:0000313" key="1">
    <source>
        <dbReference type="EMBL" id="KIH63103.1"/>
    </source>
</evidence>
<protein>
    <submittedName>
        <fullName evidence="1">Pao retrotransposon peptidase</fullName>
    </submittedName>
</protein>
<dbReference type="Pfam" id="PF05380">
    <property type="entry name" value="Peptidase_A17"/>
    <property type="match status" value="1"/>
</dbReference>
<dbReference type="PANTHER" id="PTHR47331">
    <property type="entry name" value="PHD-TYPE DOMAIN-CONTAINING PROTEIN"/>
    <property type="match status" value="1"/>
</dbReference>
<sequence>MPFERDHANRLREEILANTYVDNVLIGANSTEECATKQKQCKETFERMHMNLREFMSKNKEVMEGIPARDRMKQTASTVKLLGLQWNPQDDSLALEVKVASKSVTPKRTALKAYASTFDPLGLLTPLLVKAKLFNQQLWQNGYKWDDPLNEKDCNEWKKLVQEIFTFSGTVPRFIGHTSEATYDIVVFSDASSRTRTIRKNHYAANGIISVSHGSKTFVNNRVKYIRAVMDELVSEKIETRFYYVSTESNPADCATRGLNAPEIVNHTWWHGPGFILAPPTQWPNAHMDFTVDPPPLKDVEEEFRTVASSASLIEGYKSFVPFTRITSYSKLVRVTAWCLKYLAKLLYRIKAKLQTADTTLFSRFTRASHISIDDFREAELIVLREHYREGALLLESRNI</sequence>
<reference evidence="1 2" key="1">
    <citation type="submission" date="2013-12" db="EMBL/GenBank/DDBJ databases">
        <title>Draft genome of the parsitic nematode Ancylostoma duodenale.</title>
        <authorList>
            <person name="Mitreva M."/>
        </authorList>
    </citation>
    <scope>NUCLEOTIDE SEQUENCE [LARGE SCALE GENOMIC DNA]</scope>
    <source>
        <strain evidence="1 2">Zhejiang</strain>
    </source>
</reference>
<dbReference type="InterPro" id="IPR008042">
    <property type="entry name" value="Retrotrans_Pao"/>
</dbReference>